<keyword evidence="2" id="KW-1185">Reference proteome</keyword>
<organism evidence="1 2">
    <name type="scientific">Pleurodeles waltl</name>
    <name type="common">Iberian ribbed newt</name>
    <dbReference type="NCBI Taxonomy" id="8319"/>
    <lineage>
        <taxon>Eukaryota</taxon>
        <taxon>Metazoa</taxon>
        <taxon>Chordata</taxon>
        <taxon>Craniata</taxon>
        <taxon>Vertebrata</taxon>
        <taxon>Euteleostomi</taxon>
        <taxon>Amphibia</taxon>
        <taxon>Batrachia</taxon>
        <taxon>Caudata</taxon>
        <taxon>Salamandroidea</taxon>
        <taxon>Salamandridae</taxon>
        <taxon>Pleurodelinae</taxon>
        <taxon>Pleurodeles</taxon>
    </lineage>
</organism>
<dbReference type="EMBL" id="JANPWB010000016">
    <property type="protein sequence ID" value="KAJ1084904.1"/>
    <property type="molecule type" value="Genomic_DNA"/>
</dbReference>
<name>A0AAV7L3N1_PLEWA</name>
<evidence type="ECO:0000313" key="1">
    <source>
        <dbReference type="EMBL" id="KAJ1084904.1"/>
    </source>
</evidence>
<dbReference type="AlphaFoldDB" id="A0AAV7L3N1"/>
<protein>
    <submittedName>
        <fullName evidence="1">Uncharacterized protein</fullName>
    </submittedName>
</protein>
<reference evidence="1" key="1">
    <citation type="journal article" date="2022" name="bioRxiv">
        <title>Sequencing and chromosome-scale assembly of the giantPleurodeles waltlgenome.</title>
        <authorList>
            <person name="Brown T."/>
            <person name="Elewa A."/>
            <person name="Iarovenko S."/>
            <person name="Subramanian E."/>
            <person name="Araus A.J."/>
            <person name="Petzold A."/>
            <person name="Susuki M."/>
            <person name="Suzuki K.-i.T."/>
            <person name="Hayashi T."/>
            <person name="Toyoda A."/>
            <person name="Oliveira C."/>
            <person name="Osipova E."/>
            <person name="Leigh N.D."/>
            <person name="Simon A."/>
            <person name="Yun M.H."/>
        </authorList>
    </citation>
    <scope>NUCLEOTIDE SEQUENCE</scope>
    <source>
        <strain evidence="1">20211129_DDA</strain>
        <tissue evidence="1">Liver</tissue>
    </source>
</reference>
<comment type="caution">
    <text evidence="1">The sequence shown here is derived from an EMBL/GenBank/DDBJ whole genome shotgun (WGS) entry which is preliminary data.</text>
</comment>
<gene>
    <name evidence="1" type="ORF">NDU88_005044</name>
</gene>
<accession>A0AAV7L3N1</accession>
<sequence>MGAVRLFGYDSGISKPGHRRHVRQYNGKVSMNLLRFLEEHVNPPLPPSEIRTYQNRNWRAIPGVMKRIACEFQPKVRPTGKT</sequence>
<proteinExistence type="predicted"/>
<dbReference type="Proteomes" id="UP001066276">
    <property type="component" value="Chromosome 12"/>
</dbReference>
<evidence type="ECO:0000313" key="2">
    <source>
        <dbReference type="Proteomes" id="UP001066276"/>
    </source>
</evidence>